<evidence type="ECO:0000313" key="2">
    <source>
        <dbReference type="Proteomes" id="UP000188879"/>
    </source>
</evidence>
<dbReference type="AlphaFoldDB" id="A0A1V2GWP2"/>
<keyword evidence="2" id="KW-1185">Reference proteome</keyword>
<dbReference type="Proteomes" id="UP000188879">
    <property type="component" value="Unassembled WGS sequence"/>
</dbReference>
<comment type="caution">
    <text evidence="1">The sequence shown here is derived from an EMBL/GenBank/DDBJ whole genome shotgun (WGS) entry which is preliminary data.</text>
</comment>
<organism evidence="1 2">
    <name type="scientific">Teichococcus deserti</name>
    <dbReference type="NCBI Taxonomy" id="1817963"/>
    <lineage>
        <taxon>Bacteria</taxon>
        <taxon>Pseudomonadati</taxon>
        <taxon>Pseudomonadota</taxon>
        <taxon>Alphaproteobacteria</taxon>
        <taxon>Acetobacterales</taxon>
        <taxon>Roseomonadaceae</taxon>
        <taxon>Roseomonas</taxon>
    </lineage>
</organism>
<dbReference type="EMBL" id="MLCO01000255">
    <property type="protein sequence ID" value="ONG47985.1"/>
    <property type="molecule type" value="Genomic_DNA"/>
</dbReference>
<evidence type="ECO:0000313" key="1">
    <source>
        <dbReference type="EMBL" id="ONG47985.1"/>
    </source>
</evidence>
<reference evidence="1 2" key="1">
    <citation type="submission" date="2016-10" db="EMBL/GenBank/DDBJ databases">
        <title>Draft Genome sequence of Roseomonas sp. strain M3.</title>
        <authorList>
            <person name="Subhash Y."/>
            <person name="Lee S."/>
        </authorList>
    </citation>
    <scope>NUCLEOTIDE SEQUENCE [LARGE SCALE GENOMIC DNA]</scope>
    <source>
        <strain evidence="1 2">M3</strain>
    </source>
</reference>
<name>A0A1V2GWP2_9PROT</name>
<accession>A0A1V2GWP2</accession>
<proteinExistence type="predicted"/>
<gene>
    <name evidence="1" type="ORF">BKE38_22465</name>
</gene>
<sequence>MPRSRLQHHPRCGYGGDERDAKLWEIVENLHRAELSALERSEHVAEWMRLTEQKQEEVSRQVAAKASGRPEGGARAAAREIGVDDRAARRAAQVDSLSDAAKAVAREVGLDDNQSALLAAAAEKDSEAQAEKLREIKRRKEEREIIRKAGDAIVSHDANDEAAAD</sequence>
<protein>
    <submittedName>
        <fullName evidence="1">Uncharacterized protein</fullName>
    </submittedName>
</protein>